<keyword evidence="2 9" id="KW-0489">Methyltransferase</keyword>
<dbReference type="SUPFAM" id="SSF53335">
    <property type="entry name" value="S-adenosyl-L-methionine-dependent methyltransferases"/>
    <property type="match status" value="1"/>
</dbReference>
<evidence type="ECO:0000256" key="3">
    <source>
        <dbReference type="ARBA" id="ARBA00022679"/>
    </source>
</evidence>
<feature type="region of interest" description="Disordered" evidence="10">
    <location>
        <begin position="480"/>
        <end position="501"/>
    </location>
</feature>
<dbReference type="PROSITE" id="PS51626">
    <property type="entry name" value="SAM_MT_TRM1"/>
    <property type="match status" value="1"/>
</dbReference>
<dbReference type="FunFam" id="3.40.50.150:FF:000051">
    <property type="entry name" value="tRNA (guanine(26)-N(2))-dimethyltransferase"/>
    <property type="match status" value="1"/>
</dbReference>
<dbReference type="InterPro" id="IPR042296">
    <property type="entry name" value="tRNA_met_Trm1_C"/>
</dbReference>
<dbReference type="EC" id="2.1.1.216" evidence="7 9"/>
<dbReference type="InterPro" id="IPR029063">
    <property type="entry name" value="SAM-dependent_MTases_sf"/>
</dbReference>
<evidence type="ECO:0000256" key="10">
    <source>
        <dbReference type="SAM" id="MobiDB-lite"/>
    </source>
</evidence>
<dbReference type="PANTHER" id="PTHR10631">
    <property type="entry name" value="N 2 ,N 2 -DIMETHYLGUANOSINE TRNA METHYLTRANSFERASE"/>
    <property type="match status" value="1"/>
</dbReference>
<dbReference type="GO" id="GO:0000049">
    <property type="term" value="F:tRNA binding"/>
    <property type="evidence" value="ECO:0007669"/>
    <property type="project" value="UniProtKB-UniRule"/>
</dbReference>
<dbReference type="GO" id="GO:0002940">
    <property type="term" value="P:tRNA N2-guanine methylation"/>
    <property type="evidence" value="ECO:0007669"/>
    <property type="project" value="EnsemblFungi"/>
</dbReference>
<evidence type="ECO:0000256" key="2">
    <source>
        <dbReference type="ARBA" id="ARBA00022603"/>
    </source>
</evidence>
<keyword evidence="4 9" id="KW-0949">S-adenosyl-L-methionine</keyword>
<dbReference type="FunFam" id="3.30.56.70:FF:000001">
    <property type="entry name" value="tRNA (guanine(26)-N(2))-dimethyltransferase"/>
    <property type="match status" value="1"/>
</dbReference>
<gene>
    <name evidence="11" type="ORF">CANCADRAFT_24269</name>
</gene>
<dbReference type="Gene3D" id="3.30.56.70">
    <property type="entry name" value="N2,N2-dimethylguanosine tRNA methyltransferase, C-terminal domain"/>
    <property type="match status" value="1"/>
</dbReference>
<dbReference type="GO" id="GO:0005637">
    <property type="term" value="C:nuclear inner membrane"/>
    <property type="evidence" value="ECO:0007669"/>
    <property type="project" value="EnsemblFungi"/>
</dbReference>
<dbReference type="InterPro" id="IPR002905">
    <property type="entry name" value="Trm1"/>
</dbReference>
<keyword evidence="12" id="KW-1185">Reference proteome</keyword>
<evidence type="ECO:0000256" key="9">
    <source>
        <dbReference type="PROSITE-ProRule" id="PRU00958"/>
    </source>
</evidence>
<dbReference type="GO" id="GO:0140691">
    <property type="term" value="F:RNA folding chaperone"/>
    <property type="evidence" value="ECO:0007669"/>
    <property type="project" value="EnsemblFungi"/>
</dbReference>
<accession>A0A1E4THU9</accession>
<dbReference type="OrthoDB" id="6349953at2759"/>
<sequence length="501" mass="55121">MSSDNDYQKVKEGLATILYPGDESKEVFYNHIQQFNRDLSVVAIRTWAAKQTEKRSKKRKIDTDGSASEQPYIKIFEGLAASGLRSIRYAKEIPSVKSVVANDFSPSAVESINRNIQYNDVSNIVTSSVGDANVQMMLQRSAHQTKGRSPIAGQQSFHCIDIDPYGTAAPFIDQAVHTVSNDGLLLITCTDLAVLAGASYPEKCYANYGGLTNCGSEFSHESALRLVLGLIGTAAARHGRSIEPLLSLSIDYYLRVFVRVRTSPIEVKFLPSKMMTTYVCSGCSAVSTQPLTRATPTDGKITSYKHSSAQGPPVNRRCEHCGFVHHIGGPMWGSSLHDREFVQAMLDLIDTLDPEVYGTTKRMKAMLTLALEEIDYPFYFTPSHLAKVVHCVAPNIAVMMSALINGGYKVSGSHCVPGSIKTDAPFSFIWDVYREWIKEHPVSAAKLKDFTAAKAILEKSMTHDVDLTLADAVKELKSRPKVARYPQNPANWGPKSRANAQ</sequence>
<dbReference type="GO" id="GO:0160103">
    <property type="term" value="F:tRNA (guanine(26)-N2/guanine(27)-N2)-dimethyltransferase activity"/>
    <property type="evidence" value="ECO:0007669"/>
    <property type="project" value="EnsemblFungi"/>
</dbReference>
<organism evidence="11 12">
    <name type="scientific">Tortispora caseinolytica NRRL Y-17796</name>
    <dbReference type="NCBI Taxonomy" id="767744"/>
    <lineage>
        <taxon>Eukaryota</taxon>
        <taxon>Fungi</taxon>
        <taxon>Dikarya</taxon>
        <taxon>Ascomycota</taxon>
        <taxon>Saccharomycotina</taxon>
        <taxon>Trigonopsidomycetes</taxon>
        <taxon>Trigonopsidales</taxon>
        <taxon>Trigonopsidaceae</taxon>
        <taxon>Tortispora</taxon>
    </lineage>
</organism>
<evidence type="ECO:0000256" key="4">
    <source>
        <dbReference type="ARBA" id="ARBA00022691"/>
    </source>
</evidence>
<evidence type="ECO:0000256" key="8">
    <source>
        <dbReference type="ARBA" id="ARBA00051897"/>
    </source>
</evidence>
<dbReference type="Proteomes" id="UP000095023">
    <property type="component" value="Unassembled WGS sequence"/>
</dbReference>
<comment type="catalytic activity">
    <reaction evidence="8 9">
        <text>guanosine(26) in tRNA + 2 S-adenosyl-L-methionine = N(2)-dimethylguanosine(26) in tRNA + 2 S-adenosyl-L-homocysteine + 2 H(+)</text>
        <dbReference type="Rhea" id="RHEA:43140"/>
        <dbReference type="Rhea" id="RHEA-COMP:10359"/>
        <dbReference type="Rhea" id="RHEA-COMP:10360"/>
        <dbReference type="ChEBI" id="CHEBI:15378"/>
        <dbReference type="ChEBI" id="CHEBI:57856"/>
        <dbReference type="ChEBI" id="CHEBI:59789"/>
        <dbReference type="ChEBI" id="CHEBI:74269"/>
        <dbReference type="ChEBI" id="CHEBI:74513"/>
        <dbReference type="EC" id="2.1.1.216"/>
    </reaction>
</comment>
<evidence type="ECO:0000313" key="11">
    <source>
        <dbReference type="EMBL" id="ODV91332.1"/>
    </source>
</evidence>
<dbReference type="AlphaFoldDB" id="A0A1E4THU9"/>
<dbReference type="EMBL" id="KV453842">
    <property type="protein sequence ID" value="ODV91332.1"/>
    <property type="molecule type" value="Genomic_DNA"/>
</dbReference>
<evidence type="ECO:0000256" key="1">
    <source>
        <dbReference type="ARBA" id="ARBA00022555"/>
    </source>
</evidence>
<protein>
    <recommendedName>
        <fullName evidence="7 9">tRNA (guanine(26)-N(2))-dimethyltransferase</fullName>
        <ecNumber evidence="7 9">2.1.1.216</ecNumber>
    </recommendedName>
</protein>
<keyword evidence="5 9" id="KW-0819">tRNA processing</keyword>
<keyword evidence="1 9" id="KW-0820">tRNA-binding</keyword>
<dbReference type="GO" id="GO:0005739">
    <property type="term" value="C:mitochondrion"/>
    <property type="evidence" value="ECO:0007669"/>
    <property type="project" value="EnsemblFungi"/>
</dbReference>
<proteinExistence type="inferred from homology"/>
<evidence type="ECO:0000256" key="7">
    <source>
        <dbReference type="ARBA" id="ARBA00039099"/>
    </source>
</evidence>
<dbReference type="GO" id="GO:0160104">
    <property type="term" value="F:tRNA (guanine(26)-N2)-dimethyltransferase activity"/>
    <property type="evidence" value="ECO:0007669"/>
    <property type="project" value="UniProtKB-UniRule"/>
</dbReference>
<evidence type="ECO:0000256" key="5">
    <source>
        <dbReference type="ARBA" id="ARBA00022694"/>
    </source>
</evidence>
<reference evidence="12" key="1">
    <citation type="submission" date="2016-02" db="EMBL/GenBank/DDBJ databases">
        <title>Comparative genomics of biotechnologically important yeasts.</title>
        <authorList>
            <consortium name="DOE Joint Genome Institute"/>
            <person name="Riley R."/>
            <person name="Haridas S."/>
            <person name="Wolfe K.H."/>
            <person name="Lopes M.R."/>
            <person name="Hittinger C.T."/>
            <person name="Goker M."/>
            <person name="Salamov A."/>
            <person name="Wisecaver J."/>
            <person name="Long T.M."/>
            <person name="Aerts A.L."/>
            <person name="Barry K."/>
            <person name="Choi C."/>
            <person name="Clum A."/>
            <person name="Coughlan A.Y."/>
            <person name="Deshpande S."/>
            <person name="Douglass A.P."/>
            <person name="Hanson S.J."/>
            <person name="Klenk H.-P."/>
            <person name="Labutti K."/>
            <person name="Lapidus A."/>
            <person name="Lindquist E."/>
            <person name="Lipzen A."/>
            <person name="Meier-Kolthoff J.P."/>
            <person name="Ohm R.A."/>
            <person name="Otillar R.P."/>
            <person name="Pangilinan J."/>
            <person name="Peng Y."/>
            <person name="Rokas A."/>
            <person name="Rosa C.A."/>
            <person name="Scheuner C."/>
            <person name="Sibirny A.A."/>
            <person name="Slot J.C."/>
            <person name="Stielow J.B."/>
            <person name="Sun H."/>
            <person name="Kurtzman C.P."/>
            <person name="Blackwell M."/>
            <person name="Jeffries T.W."/>
            <person name="Grigoriev I.V."/>
        </authorList>
    </citation>
    <scope>NUCLEOTIDE SEQUENCE [LARGE SCALE GENOMIC DNA]</scope>
    <source>
        <strain evidence="12">NRRL Y-17796</strain>
    </source>
</reference>
<name>A0A1E4THU9_9ASCO</name>
<keyword evidence="3 9" id="KW-0808">Transferase</keyword>
<evidence type="ECO:0000313" key="12">
    <source>
        <dbReference type="Proteomes" id="UP000095023"/>
    </source>
</evidence>
<dbReference type="PANTHER" id="PTHR10631:SF3">
    <property type="entry name" value="TRNA (GUANINE(26)-N(2))-DIMETHYLTRANSFERASE"/>
    <property type="match status" value="1"/>
</dbReference>
<evidence type="ECO:0000256" key="6">
    <source>
        <dbReference type="ARBA" id="ARBA00022884"/>
    </source>
</evidence>
<comment type="similarity">
    <text evidence="9">Belongs to the class I-like SAM-binding methyltransferase superfamily. Trm1 family.</text>
</comment>
<dbReference type="Gene3D" id="3.40.50.150">
    <property type="entry name" value="Vaccinia Virus protein VP39"/>
    <property type="match status" value="1"/>
</dbReference>
<keyword evidence="6 9" id="KW-0694">RNA-binding</keyword>
<dbReference type="Pfam" id="PF02005">
    <property type="entry name" value="TRM"/>
    <property type="match status" value="1"/>
</dbReference>
<dbReference type="NCBIfam" id="TIGR00308">
    <property type="entry name" value="TRM1"/>
    <property type="match status" value="1"/>
</dbReference>